<evidence type="ECO:0000313" key="2">
    <source>
        <dbReference type="Proteomes" id="UP000183832"/>
    </source>
</evidence>
<proteinExistence type="predicted"/>
<dbReference type="AlphaFoldDB" id="A0A1J1IS79"/>
<name>A0A1J1IS79_9DIPT</name>
<gene>
    <name evidence="1" type="ORF">CLUMA_CG016885</name>
</gene>
<organism evidence="1 2">
    <name type="scientific">Clunio marinus</name>
    <dbReference type="NCBI Taxonomy" id="568069"/>
    <lineage>
        <taxon>Eukaryota</taxon>
        <taxon>Metazoa</taxon>
        <taxon>Ecdysozoa</taxon>
        <taxon>Arthropoda</taxon>
        <taxon>Hexapoda</taxon>
        <taxon>Insecta</taxon>
        <taxon>Pterygota</taxon>
        <taxon>Neoptera</taxon>
        <taxon>Endopterygota</taxon>
        <taxon>Diptera</taxon>
        <taxon>Nematocera</taxon>
        <taxon>Chironomoidea</taxon>
        <taxon>Chironomidae</taxon>
        <taxon>Clunio</taxon>
    </lineage>
</organism>
<dbReference type="Proteomes" id="UP000183832">
    <property type="component" value="Unassembled WGS sequence"/>
</dbReference>
<sequence>MLRVSRRNITSTEGLRMKIELGKKICGHLNLYRRLSQQLHNQIAKKIEKHSTCVQCSGDEKMKLLKFSSHNSEKGNSLAEC</sequence>
<accession>A0A1J1IS79</accession>
<reference evidence="1 2" key="1">
    <citation type="submission" date="2015-04" db="EMBL/GenBank/DDBJ databases">
        <authorList>
            <person name="Syromyatnikov M.Y."/>
            <person name="Popov V.N."/>
        </authorList>
    </citation>
    <scope>NUCLEOTIDE SEQUENCE [LARGE SCALE GENOMIC DNA]</scope>
</reference>
<dbReference type="EMBL" id="CVRI01000059">
    <property type="protein sequence ID" value="CRL03093.1"/>
    <property type="molecule type" value="Genomic_DNA"/>
</dbReference>
<keyword evidence="2" id="KW-1185">Reference proteome</keyword>
<protein>
    <submittedName>
        <fullName evidence="1">CLUMA_CG016885, isoform A</fullName>
    </submittedName>
</protein>
<evidence type="ECO:0000313" key="1">
    <source>
        <dbReference type="EMBL" id="CRL03093.1"/>
    </source>
</evidence>